<evidence type="ECO:0000256" key="1">
    <source>
        <dbReference type="SAM" id="MobiDB-lite"/>
    </source>
</evidence>
<proteinExistence type="predicted"/>
<feature type="compositionally biased region" description="Pro residues" evidence="1">
    <location>
        <begin position="298"/>
        <end position="307"/>
    </location>
</feature>
<dbReference type="EMBL" id="JACCCQ010000001">
    <property type="protein sequence ID" value="NYF56038.1"/>
    <property type="molecule type" value="Genomic_DNA"/>
</dbReference>
<feature type="region of interest" description="Disordered" evidence="1">
    <location>
        <begin position="286"/>
        <end position="331"/>
    </location>
</feature>
<gene>
    <name evidence="2" type="ORF">HDA35_001869</name>
</gene>
<name>A0ABX2RLH0_9ACTN</name>
<sequence length="395" mass="42806">MHSHDNAQDSGAPAERSELPGAPPPAGATGTRQRRSRALPELPSPPMSARGVGCLAPLAGPGSVEQTRSRVWCSRPQRRRSRRFKVVLGGPLLARRYAALTPRRQSPNASGVLVEAGRCRLTRGVSWPDAPKDNGSGIEPDWGQRSWAHGSRRKRATRATLPEPSRSNPMEAGGPRQRPTPGGRPVCHRTGLTATAIGSHLRRRVGCRRPAAGDPSGSAIAAPDRHMGRPRPGVPRETGEVPRETSECRPGPTTDRSALAFGVHYDVDAIRTEDVPLRRRPAEAKHRLRQIADEAPSPTGPPIPVPPSTRDARQKRRFRQQPTGASLVGRNGPAMPVVGAVDWTPRLSTAVFHRHPSFHVKHGVKRRPGLWMTCCGGDLTSLWTTALRRPRCALG</sequence>
<feature type="region of interest" description="Disordered" evidence="1">
    <location>
        <begin position="1"/>
        <end position="54"/>
    </location>
</feature>
<feature type="region of interest" description="Disordered" evidence="1">
    <location>
        <begin position="124"/>
        <end position="186"/>
    </location>
</feature>
<accession>A0ABX2RLH0</accession>
<feature type="compositionally biased region" description="Low complexity" evidence="1">
    <location>
        <begin position="173"/>
        <end position="185"/>
    </location>
</feature>
<protein>
    <submittedName>
        <fullName evidence="2">Uncharacterized protein</fullName>
    </submittedName>
</protein>
<reference evidence="2 3" key="1">
    <citation type="submission" date="2020-07" db="EMBL/GenBank/DDBJ databases">
        <title>Sequencing the genomes of 1000 actinobacteria strains.</title>
        <authorList>
            <person name="Klenk H.-P."/>
        </authorList>
    </citation>
    <scope>NUCLEOTIDE SEQUENCE [LARGE SCALE GENOMIC DNA]</scope>
    <source>
        <strain evidence="2 3">DSM 43814</strain>
    </source>
</reference>
<feature type="compositionally biased region" description="Basic and acidic residues" evidence="1">
    <location>
        <begin position="237"/>
        <end position="247"/>
    </location>
</feature>
<evidence type="ECO:0000313" key="3">
    <source>
        <dbReference type="Proteomes" id="UP000631553"/>
    </source>
</evidence>
<organism evidence="2 3">
    <name type="scientific">Micromonospora purpureochromogenes</name>
    <dbReference type="NCBI Taxonomy" id="47872"/>
    <lineage>
        <taxon>Bacteria</taxon>
        <taxon>Bacillati</taxon>
        <taxon>Actinomycetota</taxon>
        <taxon>Actinomycetes</taxon>
        <taxon>Micromonosporales</taxon>
        <taxon>Micromonosporaceae</taxon>
        <taxon>Micromonospora</taxon>
    </lineage>
</organism>
<comment type="caution">
    <text evidence="2">The sequence shown here is derived from an EMBL/GenBank/DDBJ whole genome shotgun (WGS) entry which is preliminary data.</text>
</comment>
<dbReference type="Proteomes" id="UP000631553">
    <property type="component" value="Unassembled WGS sequence"/>
</dbReference>
<keyword evidence="3" id="KW-1185">Reference proteome</keyword>
<evidence type="ECO:0000313" key="2">
    <source>
        <dbReference type="EMBL" id="NYF56038.1"/>
    </source>
</evidence>
<feature type="region of interest" description="Disordered" evidence="1">
    <location>
        <begin position="208"/>
        <end position="257"/>
    </location>
</feature>